<protein>
    <submittedName>
        <fullName evidence="1">Uncharacterized protein</fullName>
    </submittedName>
</protein>
<name>A0A9W6RF99_9ACTN</name>
<reference evidence="1" key="1">
    <citation type="submission" date="2023-03" db="EMBL/GenBank/DDBJ databases">
        <title>Actinoallomurus iriomotensis NBRC 103681.</title>
        <authorList>
            <person name="Ichikawa N."/>
            <person name="Sato H."/>
            <person name="Tonouchi N."/>
        </authorList>
    </citation>
    <scope>NUCLEOTIDE SEQUENCE</scope>
    <source>
        <strain evidence="1">NBRC 103681</strain>
    </source>
</reference>
<sequence length="112" mass="12077">MTELQGVQIDNTTVGRGLSAWDTMSSELQSMWSKAVDRVRALNEEAPWGDGTEGASFWSAYAANGGPEMLCAEGTRLVNEIVNVGPTLRTSVQNITSTDHSLTQTINNNMSV</sequence>
<dbReference type="EMBL" id="BSTJ01000003">
    <property type="protein sequence ID" value="GLY74703.1"/>
    <property type="molecule type" value="Genomic_DNA"/>
</dbReference>
<reference evidence="2" key="2">
    <citation type="submission" date="2023-03" db="EMBL/GenBank/DDBJ databases">
        <title>Actinoallomurus iriomotensis NBRC 103684.</title>
        <authorList>
            <person name="Ichikawa N."/>
            <person name="Sato H."/>
            <person name="Tonouchi N."/>
        </authorList>
    </citation>
    <scope>NUCLEOTIDE SEQUENCE</scope>
    <source>
        <strain evidence="2">NBRC 103684</strain>
    </source>
</reference>
<comment type="caution">
    <text evidence="1">The sequence shown here is derived from an EMBL/GenBank/DDBJ whole genome shotgun (WGS) entry which is preliminary data.</text>
</comment>
<accession>A0A9W6RF99</accession>
<keyword evidence="3" id="KW-1185">Reference proteome</keyword>
<evidence type="ECO:0000313" key="2">
    <source>
        <dbReference type="EMBL" id="GLY83688.1"/>
    </source>
</evidence>
<dbReference type="Proteomes" id="UP001165074">
    <property type="component" value="Unassembled WGS sequence"/>
</dbReference>
<evidence type="ECO:0000313" key="3">
    <source>
        <dbReference type="Proteomes" id="UP001165074"/>
    </source>
</evidence>
<proteinExistence type="predicted"/>
<organism evidence="1 4">
    <name type="scientific">Actinoallomurus iriomotensis</name>
    <dbReference type="NCBI Taxonomy" id="478107"/>
    <lineage>
        <taxon>Bacteria</taxon>
        <taxon>Bacillati</taxon>
        <taxon>Actinomycetota</taxon>
        <taxon>Actinomycetes</taxon>
        <taxon>Streptosporangiales</taxon>
        <taxon>Thermomonosporaceae</taxon>
        <taxon>Actinoallomurus</taxon>
    </lineage>
</organism>
<dbReference type="EMBL" id="BSTK01000002">
    <property type="protein sequence ID" value="GLY83688.1"/>
    <property type="molecule type" value="Genomic_DNA"/>
</dbReference>
<dbReference type="Proteomes" id="UP001165135">
    <property type="component" value="Unassembled WGS sequence"/>
</dbReference>
<evidence type="ECO:0000313" key="4">
    <source>
        <dbReference type="Proteomes" id="UP001165135"/>
    </source>
</evidence>
<dbReference type="RefSeq" id="WP_285568249.1">
    <property type="nucleotide sequence ID" value="NZ_BSTJ01000003.1"/>
</dbReference>
<gene>
    <name evidence="1" type="ORF">Airi01_029700</name>
    <name evidence="2" type="ORF">Airi02_016170</name>
</gene>
<dbReference type="AlphaFoldDB" id="A0A9W6RF99"/>
<evidence type="ECO:0000313" key="1">
    <source>
        <dbReference type="EMBL" id="GLY74703.1"/>
    </source>
</evidence>